<dbReference type="AlphaFoldDB" id="A0A4R8W9U7"/>
<accession>A0A4R8W9U7</accession>
<comment type="caution">
    <text evidence="1">The sequence shown here is derived from an EMBL/GenBank/DDBJ whole genome shotgun (WGS) entry which is preliminary data.</text>
</comment>
<sequence>MMAVIGVMAVTVVIGLTITAATVNGLGVTSSNKALVQSRAAAEAGVSVVVAGMSGAGSCPATFASSANPKYSATVEYLNAAGTPVSCTVASQVKITSTGTSQSLGVSGASSGDTSTVEAIYPYTPALTPGTVSSGAAIYLANGANFNNGGLITSSATVPAIQVKTGNLDCDNNTVITGSVVVVTGSISLKSCTVTQDAWAFGTTTFPPPGGTIGGILRASGSRPPSHPLARWNPTMPMPTVPVWTEFGYNRNDWMTSAGVLFDENIRPTTAGNCPLPQNNGANPIIFNALNCGGVSDSGDVTLSNDLVVVAKKFTFANSMNFRSSTAAVHRVWFITPDLVPAGNTATCSPGQGNFTIGNNLQIDAPIIAMLYTPCGISTGNGFTWRGQMYAGTISNWNNAVFGYIGVGLPGADLGAGTYTPGGSSGSPPVLGTLVSSRDLVG</sequence>
<dbReference type="EMBL" id="SOFM01000021">
    <property type="protein sequence ID" value="TFC04616.1"/>
    <property type="molecule type" value="Genomic_DNA"/>
</dbReference>
<proteinExistence type="predicted"/>
<keyword evidence="2" id="KW-1185">Reference proteome</keyword>
<protein>
    <submittedName>
        <fullName evidence="1">Uncharacterized protein</fullName>
    </submittedName>
</protein>
<evidence type="ECO:0000313" key="2">
    <source>
        <dbReference type="Proteomes" id="UP000297643"/>
    </source>
</evidence>
<name>A0A4R8W9U7_9MICO</name>
<gene>
    <name evidence="1" type="ORF">E3O32_07830</name>
</gene>
<dbReference type="Proteomes" id="UP000297643">
    <property type="component" value="Unassembled WGS sequence"/>
</dbReference>
<organism evidence="1 2">
    <name type="scientific">Cryobacterium mannosilyticum</name>
    <dbReference type="NCBI Taxonomy" id="1259190"/>
    <lineage>
        <taxon>Bacteria</taxon>
        <taxon>Bacillati</taxon>
        <taxon>Actinomycetota</taxon>
        <taxon>Actinomycetes</taxon>
        <taxon>Micrococcales</taxon>
        <taxon>Microbacteriaceae</taxon>
        <taxon>Cryobacterium</taxon>
    </lineage>
</organism>
<evidence type="ECO:0000313" key="1">
    <source>
        <dbReference type="EMBL" id="TFC04616.1"/>
    </source>
</evidence>
<reference evidence="1 2" key="1">
    <citation type="submission" date="2019-03" db="EMBL/GenBank/DDBJ databases">
        <title>Genomics of glacier-inhabiting Cryobacterium strains.</title>
        <authorList>
            <person name="Liu Q."/>
            <person name="Xin Y.-H."/>
        </authorList>
    </citation>
    <scope>NUCLEOTIDE SEQUENCE [LARGE SCALE GENOMIC DNA]</scope>
    <source>
        <strain evidence="1 2">RHLT2-21</strain>
    </source>
</reference>
<dbReference type="RefSeq" id="WP_134508271.1">
    <property type="nucleotide sequence ID" value="NZ_SOFM01000021.1"/>
</dbReference>